<dbReference type="InterPro" id="IPR003280">
    <property type="entry name" value="2pore_dom_K_chnl"/>
</dbReference>
<dbReference type="GO" id="GO:0005886">
    <property type="term" value="C:plasma membrane"/>
    <property type="evidence" value="ECO:0007669"/>
    <property type="project" value="TreeGrafter"/>
</dbReference>
<dbReference type="InterPro" id="IPR013099">
    <property type="entry name" value="K_chnl_dom"/>
</dbReference>
<evidence type="ECO:0000256" key="4">
    <source>
        <dbReference type="ARBA" id="ARBA00022989"/>
    </source>
</evidence>
<protein>
    <submittedName>
        <fullName evidence="11">Potassium channel domain-containing protein</fullName>
    </submittedName>
</protein>
<keyword evidence="7" id="KW-0407">Ion channel</keyword>
<dbReference type="Gene3D" id="1.10.287.70">
    <property type="match status" value="1"/>
</dbReference>
<accession>A0A914MQG9</accession>
<feature type="transmembrane region" description="Helical" evidence="8">
    <location>
        <begin position="346"/>
        <end position="370"/>
    </location>
</feature>
<keyword evidence="10" id="KW-1185">Reference proteome</keyword>
<dbReference type="GO" id="GO:0022841">
    <property type="term" value="F:potassium ion leak channel activity"/>
    <property type="evidence" value="ECO:0007669"/>
    <property type="project" value="TreeGrafter"/>
</dbReference>
<keyword evidence="5" id="KW-0406">Ion transport</keyword>
<feature type="transmembrane region" description="Helical" evidence="8">
    <location>
        <begin position="289"/>
        <end position="313"/>
    </location>
</feature>
<reference evidence="11" key="1">
    <citation type="submission" date="2022-11" db="UniProtKB">
        <authorList>
            <consortium name="WormBaseParasite"/>
        </authorList>
    </citation>
    <scope>IDENTIFICATION</scope>
</reference>
<comment type="subcellular location">
    <subcellularLocation>
        <location evidence="1">Membrane</location>
        <topology evidence="1">Multi-pass membrane protein</topology>
    </subcellularLocation>
</comment>
<evidence type="ECO:0000256" key="7">
    <source>
        <dbReference type="ARBA" id="ARBA00023303"/>
    </source>
</evidence>
<dbReference type="PANTHER" id="PTHR11003">
    <property type="entry name" value="POTASSIUM CHANNEL, SUBFAMILY K"/>
    <property type="match status" value="1"/>
</dbReference>
<keyword evidence="6 8" id="KW-0472">Membrane</keyword>
<dbReference type="Pfam" id="PF07885">
    <property type="entry name" value="Ion_trans_2"/>
    <property type="match status" value="1"/>
</dbReference>
<dbReference type="GO" id="GO:0015271">
    <property type="term" value="F:outward rectifier potassium channel activity"/>
    <property type="evidence" value="ECO:0007669"/>
    <property type="project" value="TreeGrafter"/>
</dbReference>
<sequence>MNETNITIIIDEEENENNKNEEENIQENTQLQQQIIEDNNTKINKNNKKYFWKNRRNNPLLTVWRPINEWANRRRETIARLAVITQGTKNWSKPRLPKVSRRAENQIRNFGPLLLLLSLFVYLILGASAFLFFEHTNHEIMVRKFFFNLIINRNKFSRQISSAIFNGTRNMLIIVDYDSSERIQREIVNLLSLYEQQLELKMPDLNEWTLENSLTYCWGLITTIGHGHRSPKTGGGQVFALLYCVLGVPFFVFTLIVISYRLLNLCRVLSQLVTKNKHFSSSTFNHRTLLLFFVCIIYCSWLIIFALILYWFAIPESFWRSLYAAVLSSLTIQSADYNLLNEKQKLITLSGSSISLLFSCICIITITGVWQDSSSERRKNKKIKVETNKSEEEEEGIGSENGKKITKYNWIGKEKISPLIMSTKIPFFISSIDQQNSI</sequence>
<name>A0A914MQG9_MELIC</name>
<proteinExistence type="predicted"/>
<evidence type="ECO:0000256" key="8">
    <source>
        <dbReference type="SAM" id="Phobius"/>
    </source>
</evidence>
<feature type="transmembrane region" description="Helical" evidence="8">
    <location>
        <begin position="110"/>
        <end position="133"/>
    </location>
</feature>
<evidence type="ECO:0000256" key="3">
    <source>
        <dbReference type="ARBA" id="ARBA00022692"/>
    </source>
</evidence>
<dbReference type="SUPFAM" id="SSF81324">
    <property type="entry name" value="Voltage-gated potassium channels"/>
    <property type="match status" value="1"/>
</dbReference>
<evidence type="ECO:0000256" key="6">
    <source>
        <dbReference type="ARBA" id="ARBA00023136"/>
    </source>
</evidence>
<evidence type="ECO:0000313" key="10">
    <source>
        <dbReference type="Proteomes" id="UP000887563"/>
    </source>
</evidence>
<keyword evidence="4 8" id="KW-1133">Transmembrane helix</keyword>
<dbReference type="AlphaFoldDB" id="A0A914MQG9"/>
<dbReference type="PANTHER" id="PTHR11003:SF291">
    <property type="entry name" value="IP11374P"/>
    <property type="match status" value="1"/>
</dbReference>
<evidence type="ECO:0000256" key="5">
    <source>
        <dbReference type="ARBA" id="ARBA00023065"/>
    </source>
</evidence>
<dbReference type="Proteomes" id="UP000887563">
    <property type="component" value="Unplaced"/>
</dbReference>
<evidence type="ECO:0000259" key="9">
    <source>
        <dbReference type="Pfam" id="PF07885"/>
    </source>
</evidence>
<feature type="transmembrane region" description="Helical" evidence="8">
    <location>
        <begin position="240"/>
        <end position="263"/>
    </location>
</feature>
<evidence type="ECO:0000256" key="2">
    <source>
        <dbReference type="ARBA" id="ARBA00022448"/>
    </source>
</evidence>
<dbReference type="GO" id="GO:0030322">
    <property type="term" value="P:stabilization of membrane potential"/>
    <property type="evidence" value="ECO:0007669"/>
    <property type="project" value="TreeGrafter"/>
</dbReference>
<dbReference type="WBParaSite" id="Minc3s02417g29925">
    <property type="protein sequence ID" value="Minc3s02417g29925"/>
    <property type="gene ID" value="Minc3s02417g29925"/>
</dbReference>
<evidence type="ECO:0000256" key="1">
    <source>
        <dbReference type="ARBA" id="ARBA00004141"/>
    </source>
</evidence>
<evidence type="ECO:0000313" key="11">
    <source>
        <dbReference type="WBParaSite" id="Minc3s02417g29925"/>
    </source>
</evidence>
<keyword evidence="2" id="KW-0813">Transport</keyword>
<organism evidence="10 11">
    <name type="scientific">Meloidogyne incognita</name>
    <name type="common">Southern root-knot nematode worm</name>
    <name type="synonym">Oxyuris incognita</name>
    <dbReference type="NCBI Taxonomy" id="6306"/>
    <lineage>
        <taxon>Eukaryota</taxon>
        <taxon>Metazoa</taxon>
        <taxon>Ecdysozoa</taxon>
        <taxon>Nematoda</taxon>
        <taxon>Chromadorea</taxon>
        <taxon>Rhabditida</taxon>
        <taxon>Tylenchina</taxon>
        <taxon>Tylenchomorpha</taxon>
        <taxon>Tylenchoidea</taxon>
        <taxon>Meloidogynidae</taxon>
        <taxon>Meloidogyninae</taxon>
        <taxon>Meloidogyne</taxon>
        <taxon>Meloidogyne incognita group</taxon>
    </lineage>
</organism>
<feature type="domain" description="Potassium channel" evidence="9">
    <location>
        <begin position="206"/>
        <end position="258"/>
    </location>
</feature>
<keyword evidence="3 8" id="KW-0812">Transmembrane</keyword>